<dbReference type="Pfam" id="PF13231">
    <property type="entry name" value="PMT_2"/>
    <property type="match status" value="1"/>
</dbReference>
<reference evidence="10 11" key="1">
    <citation type="journal article" date="2020" name="Int. J. Med. Microbiol.">
        <title>Discovery of Paenibacillus larvae ERIC V: Phenotypic and genomic comparison to genotypes ERIC I-IV reveal different inventories of virulence factors which correlate with epidemiological prevalences of American Foulbrood.</title>
        <authorList>
            <person name="Beims H."/>
            <person name="Bunk B."/>
            <person name="Erler S."/>
            <person name="Mohr K.I."/>
            <person name="Sproer C."/>
            <person name="Pradella S."/>
            <person name="Gunther G."/>
            <person name="Rohde M."/>
            <person name="von der Ohe W."/>
            <person name="Steinert M."/>
        </authorList>
    </citation>
    <scope>NUCLEOTIDE SEQUENCE [LARGE SCALE GENOMIC DNA]</scope>
    <source>
        <strain evidence="10">Eric_V</strain>
    </source>
</reference>
<feature type="transmembrane region" description="Helical" evidence="8">
    <location>
        <begin position="319"/>
        <end position="342"/>
    </location>
</feature>
<feature type="transmembrane region" description="Helical" evidence="8">
    <location>
        <begin position="64"/>
        <end position="83"/>
    </location>
</feature>
<protein>
    <submittedName>
        <fullName evidence="10">Putative membrane protein</fullName>
    </submittedName>
</protein>
<feature type="domain" description="Glycosyltransferase RgtA/B/C/D-like" evidence="9">
    <location>
        <begin position="66"/>
        <end position="224"/>
    </location>
</feature>
<comment type="subcellular location">
    <subcellularLocation>
        <location evidence="1">Cell membrane</location>
        <topology evidence="1">Multi-pass membrane protein</topology>
    </subcellularLocation>
</comment>
<dbReference type="InterPro" id="IPR050297">
    <property type="entry name" value="LipidA_mod_glycosyltrf_83"/>
</dbReference>
<feature type="transmembrane region" description="Helical" evidence="8">
    <location>
        <begin position="348"/>
        <end position="364"/>
    </location>
</feature>
<feature type="transmembrane region" description="Helical" evidence="8">
    <location>
        <begin position="90"/>
        <end position="110"/>
    </location>
</feature>
<evidence type="ECO:0000256" key="3">
    <source>
        <dbReference type="ARBA" id="ARBA00022676"/>
    </source>
</evidence>
<evidence type="ECO:0000256" key="1">
    <source>
        <dbReference type="ARBA" id="ARBA00004651"/>
    </source>
</evidence>
<dbReference type="AlphaFoldDB" id="A0A6C0QP24"/>
<keyword evidence="7 8" id="KW-0472">Membrane</keyword>
<dbReference type="EMBL" id="CP019717">
    <property type="protein sequence ID" value="QHZ50191.1"/>
    <property type="molecule type" value="Genomic_DNA"/>
</dbReference>
<keyword evidence="6 8" id="KW-1133">Transmembrane helix</keyword>
<keyword evidence="2" id="KW-1003">Cell membrane</keyword>
<organism evidence="10 11">
    <name type="scientific">Paenibacillus larvae subsp. larvae</name>
    <dbReference type="NCBI Taxonomy" id="147375"/>
    <lineage>
        <taxon>Bacteria</taxon>
        <taxon>Bacillati</taxon>
        <taxon>Bacillota</taxon>
        <taxon>Bacilli</taxon>
        <taxon>Bacillales</taxon>
        <taxon>Paenibacillaceae</taxon>
        <taxon>Paenibacillus</taxon>
    </lineage>
</organism>
<feature type="transmembrane region" description="Helical" evidence="8">
    <location>
        <begin position="122"/>
        <end position="153"/>
    </location>
</feature>
<evidence type="ECO:0000256" key="8">
    <source>
        <dbReference type="SAM" id="Phobius"/>
    </source>
</evidence>
<name>A0A6C0QP24_9BACL</name>
<feature type="transmembrane region" description="Helical" evidence="8">
    <location>
        <begin position="174"/>
        <end position="197"/>
    </location>
</feature>
<evidence type="ECO:0000256" key="6">
    <source>
        <dbReference type="ARBA" id="ARBA00022989"/>
    </source>
</evidence>
<feature type="transmembrane region" description="Helical" evidence="8">
    <location>
        <begin position="9"/>
        <end position="27"/>
    </location>
</feature>
<evidence type="ECO:0000313" key="10">
    <source>
        <dbReference type="EMBL" id="QHZ50191.1"/>
    </source>
</evidence>
<keyword evidence="5 8" id="KW-0812">Transmembrane</keyword>
<dbReference type="PANTHER" id="PTHR33908:SF11">
    <property type="entry name" value="MEMBRANE PROTEIN"/>
    <property type="match status" value="1"/>
</dbReference>
<feature type="transmembrane region" description="Helical" evidence="8">
    <location>
        <begin position="209"/>
        <end position="225"/>
    </location>
</feature>
<proteinExistence type="predicted"/>
<evidence type="ECO:0000256" key="7">
    <source>
        <dbReference type="ARBA" id="ARBA00023136"/>
    </source>
</evidence>
<dbReference type="GO" id="GO:0005886">
    <property type="term" value="C:plasma membrane"/>
    <property type="evidence" value="ECO:0007669"/>
    <property type="project" value="UniProtKB-SubCell"/>
</dbReference>
<dbReference type="RefSeq" id="WP_024093330.1">
    <property type="nucleotide sequence ID" value="NZ_CP019717.1"/>
</dbReference>
<keyword evidence="4" id="KW-0808">Transferase</keyword>
<gene>
    <name evidence="10" type="ORF">ERICV_01017</name>
</gene>
<dbReference type="InterPro" id="IPR038731">
    <property type="entry name" value="RgtA/B/C-like"/>
</dbReference>
<sequence length="401" mass="46830">MTSERVKKSAIWLILAFALFLRLYYVLNETYEPVEWDQKNYTTMTVQMIEDGVYGYLDTKPNTYVTPGFPMFLYVVFKIFGYSDIMHTHMIVRVIQAFISLGAITFIYLIGKRLFNRPTGWIAALFAAFYGTYVWMASLILTETLFLTCFMGLMYMQVRIIQENKKWDHLIGGLLLGISVLIRPNCIVVAPVPYVFLWFQERRLCLKEISWGVGMFIVAMLPWWIRNYMTFHEVILLSKEGSGNPFLGGTDPYHMGTIDWSKVNYDDQFGEGLRRIKQGLKEDPWLWIRWFTVGKFKDMFIHHIYLGPYPNFMGNIYGVFLKCFHLFLVYAGIFFSMIGMFINKSVRFLAVNFLIMLGVALLFISEARYTIPMMPYLMITTAAVIVWAGQWAARRFAGRRV</sequence>
<evidence type="ECO:0000259" key="9">
    <source>
        <dbReference type="Pfam" id="PF13231"/>
    </source>
</evidence>
<dbReference type="GO" id="GO:0016763">
    <property type="term" value="F:pentosyltransferase activity"/>
    <property type="evidence" value="ECO:0007669"/>
    <property type="project" value="TreeGrafter"/>
</dbReference>
<feature type="transmembrane region" description="Helical" evidence="8">
    <location>
        <begin position="376"/>
        <end position="393"/>
    </location>
</feature>
<dbReference type="PANTHER" id="PTHR33908">
    <property type="entry name" value="MANNOSYLTRANSFERASE YKCB-RELATED"/>
    <property type="match status" value="1"/>
</dbReference>
<keyword evidence="3" id="KW-0328">Glycosyltransferase</keyword>
<dbReference type="GO" id="GO:0009103">
    <property type="term" value="P:lipopolysaccharide biosynthetic process"/>
    <property type="evidence" value="ECO:0007669"/>
    <property type="project" value="UniProtKB-ARBA"/>
</dbReference>
<evidence type="ECO:0000256" key="2">
    <source>
        <dbReference type="ARBA" id="ARBA00022475"/>
    </source>
</evidence>
<evidence type="ECO:0000256" key="4">
    <source>
        <dbReference type="ARBA" id="ARBA00022679"/>
    </source>
</evidence>
<evidence type="ECO:0000256" key="5">
    <source>
        <dbReference type="ARBA" id="ARBA00022692"/>
    </source>
</evidence>
<dbReference type="Proteomes" id="UP000464330">
    <property type="component" value="Chromosome"/>
</dbReference>
<evidence type="ECO:0000313" key="11">
    <source>
        <dbReference type="Proteomes" id="UP000464330"/>
    </source>
</evidence>
<accession>A0A6C0QP24</accession>